<dbReference type="Gene3D" id="3.90.25.10">
    <property type="entry name" value="UDP-galactose 4-epimerase, domain 1"/>
    <property type="match status" value="1"/>
</dbReference>
<protein>
    <submittedName>
        <fullName evidence="6">NAD(P)-binding protein</fullName>
    </submittedName>
</protein>
<dbReference type="EMBL" id="KV417273">
    <property type="protein sequence ID" value="KZO99120.1"/>
    <property type="molecule type" value="Genomic_DNA"/>
</dbReference>
<dbReference type="GO" id="GO:0016491">
    <property type="term" value="F:oxidoreductase activity"/>
    <property type="evidence" value="ECO:0007669"/>
    <property type="project" value="UniProtKB-KW"/>
</dbReference>
<accession>A0A167PTX7</accession>
<evidence type="ECO:0000256" key="1">
    <source>
        <dbReference type="ARBA" id="ARBA00005725"/>
    </source>
</evidence>
<dbReference type="OrthoDB" id="9974981at2759"/>
<comment type="similarity">
    <text evidence="1">Belongs to the NmrA-type oxidoreductase family. Isoflavone reductase subfamily.</text>
</comment>
<feature type="transmembrane region" description="Helical" evidence="4">
    <location>
        <begin position="129"/>
        <end position="148"/>
    </location>
</feature>
<evidence type="ECO:0000256" key="4">
    <source>
        <dbReference type="SAM" id="Phobius"/>
    </source>
</evidence>
<dbReference type="PANTHER" id="PTHR47706">
    <property type="entry name" value="NMRA-LIKE FAMILY PROTEIN"/>
    <property type="match status" value="1"/>
</dbReference>
<reference evidence="6 7" key="1">
    <citation type="journal article" date="2016" name="Mol. Biol. Evol.">
        <title>Comparative Genomics of Early-Diverging Mushroom-Forming Fungi Provides Insights into the Origins of Lignocellulose Decay Capabilities.</title>
        <authorList>
            <person name="Nagy L.G."/>
            <person name="Riley R."/>
            <person name="Tritt A."/>
            <person name="Adam C."/>
            <person name="Daum C."/>
            <person name="Floudas D."/>
            <person name="Sun H."/>
            <person name="Yadav J.S."/>
            <person name="Pangilinan J."/>
            <person name="Larsson K.H."/>
            <person name="Matsuura K."/>
            <person name="Barry K."/>
            <person name="Labutti K."/>
            <person name="Kuo R."/>
            <person name="Ohm R.A."/>
            <person name="Bhattacharya S.S."/>
            <person name="Shirouzu T."/>
            <person name="Yoshinaga Y."/>
            <person name="Martin F.M."/>
            <person name="Grigoriev I.V."/>
            <person name="Hibbett D.S."/>
        </authorList>
    </citation>
    <scope>NUCLEOTIDE SEQUENCE [LARGE SCALE GENOMIC DNA]</scope>
    <source>
        <strain evidence="6 7">TUFC12733</strain>
    </source>
</reference>
<dbReference type="InterPro" id="IPR008030">
    <property type="entry name" value="NmrA-like"/>
</dbReference>
<keyword evidence="4" id="KW-1133">Transmembrane helix</keyword>
<proteinExistence type="inferred from homology"/>
<organism evidence="6 7">
    <name type="scientific">Calocera viscosa (strain TUFC12733)</name>
    <dbReference type="NCBI Taxonomy" id="1330018"/>
    <lineage>
        <taxon>Eukaryota</taxon>
        <taxon>Fungi</taxon>
        <taxon>Dikarya</taxon>
        <taxon>Basidiomycota</taxon>
        <taxon>Agaricomycotina</taxon>
        <taxon>Dacrymycetes</taxon>
        <taxon>Dacrymycetales</taxon>
        <taxon>Dacrymycetaceae</taxon>
        <taxon>Calocera</taxon>
    </lineage>
</organism>
<evidence type="ECO:0000313" key="6">
    <source>
        <dbReference type="EMBL" id="KZO99120.1"/>
    </source>
</evidence>
<keyword evidence="2" id="KW-0521">NADP</keyword>
<dbReference type="Gene3D" id="3.40.50.720">
    <property type="entry name" value="NAD(P)-binding Rossmann-like Domain"/>
    <property type="match status" value="1"/>
</dbReference>
<evidence type="ECO:0000256" key="3">
    <source>
        <dbReference type="ARBA" id="ARBA00023002"/>
    </source>
</evidence>
<evidence type="ECO:0000259" key="5">
    <source>
        <dbReference type="Pfam" id="PF05368"/>
    </source>
</evidence>
<sequence length="286" mass="30372">MSAYKSFAVIGVGQVGQYVLQGLVKAKEEGKIDSIVVFTRSAEGNPEATKLGIKSVQVDYSDKDAIAAALKGIDVLVSTVGAFGLGTQPTLAHAAKEAGVKLFIPAEYGAPAIDMGGGKSKLRALLREIGLPFTIFFVGVFMSSFFTARMKVDLPGGAVTIGGKGDNPLTVTTVKDIGLYIAYALTTLSPEKLEGKTILIEGDRVEIKGLIAEYEKRTGKKVEISYKPVEELKTSAAGNPYDFNSLLWLTVEDGQGVIGAPDEVNLYAPSGWNPTKALDYLLNESD</sequence>
<gene>
    <name evidence="6" type="ORF">CALVIDRAFT_534660</name>
</gene>
<keyword evidence="3" id="KW-0560">Oxidoreductase</keyword>
<dbReference type="Proteomes" id="UP000076738">
    <property type="component" value="Unassembled WGS sequence"/>
</dbReference>
<evidence type="ECO:0000256" key="2">
    <source>
        <dbReference type="ARBA" id="ARBA00022857"/>
    </source>
</evidence>
<dbReference type="Pfam" id="PF05368">
    <property type="entry name" value="NmrA"/>
    <property type="match status" value="1"/>
</dbReference>
<dbReference type="STRING" id="1330018.A0A167PTX7"/>
<evidence type="ECO:0000313" key="7">
    <source>
        <dbReference type="Proteomes" id="UP000076738"/>
    </source>
</evidence>
<dbReference type="InterPro" id="IPR036291">
    <property type="entry name" value="NAD(P)-bd_dom_sf"/>
</dbReference>
<keyword evidence="7" id="KW-1185">Reference proteome</keyword>
<keyword evidence="4" id="KW-0812">Transmembrane</keyword>
<dbReference type="SUPFAM" id="SSF51735">
    <property type="entry name" value="NAD(P)-binding Rossmann-fold domains"/>
    <property type="match status" value="1"/>
</dbReference>
<keyword evidence="4" id="KW-0472">Membrane</keyword>
<name>A0A167PTX7_CALVF</name>
<feature type="domain" description="NmrA-like" evidence="5">
    <location>
        <begin position="9"/>
        <end position="234"/>
    </location>
</feature>
<dbReference type="InterPro" id="IPR051609">
    <property type="entry name" value="NmrA/Isoflavone_reductase-like"/>
</dbReference>
<dbReference type="PANTHER" id="PTHR47706:SF4">
    <property type="entry name" value="NMRA-LIKE DOMAIN-CONTAINING PROTEIN"/>
    <property type="match status" value="1"/>
</dbReference>
<dbReference type="AlphaFoldDB" id="A0A167PTX7"/>